<dbReference type="AlphaFoldDB" id="A0A1J4RP41"/>
<keyword evidence="1" id="KW-1133">Transmembrane helix</keyword>
<evidence type="ECO:0008006" key="4">
    <source>
        <dbReference type="Google" id="ProtNLM"/>
    </source>
</evidence>
<feature type="transmembrane region" description="Helical" evidence="1">
    <location>
        <begin position="402"/>
        <end position="419"/>
    </location>
</feature>
<accession>A0A1J4RP41</accession>
<feature type="transmembrane region" description="Helical" evidence="1">
    <location>
        <begin position="265"/>
        <end position="285"/>
    </location>
</feature>
<gene>
    <name evidence="2" type="ORF">AUJ40_02265</name>
</gene>
<dbReference type="InterPro" id="IPR051533">
    <property type="entry name" value="WaaL-like"/>
</dbReference>
<keyword evidence="1" id="KW-0812">Transmembrane</keyword>
<feature type="transmembrane region" description="Helical" evidence="1">
    <location>
        <begin position="20"/>
        <end position="38"/>
    </location>
</feature>
<proteinExistence type="predicted"/>
<feature type="transmembrane region" description="Helical" evidence="1">
    <location>
        <begin position="141"/>
        <end position="166"/>
    </location>
</feature>
<evidence type="ECO:0000313" key="3">
    <source>
        <dbReference type="Proteomes" id="UP000182753"/>
    </source>
</evidence>
<dbReference type="EMBL" id="MNUJ01000047">
    <property type="protein sequence ID" value="OIN89163.1"/>
    <property type="molecule type" value="Genomic_DNA"/>
</dbReference>
<name>A0A1J4RP41_9BACT</name>
<sequence length="432" mass="48346">MDNQAASSKFDKLLRIVSKFFLYLLIIYLPLQELFLHLLESYTHLSVAKIFWMSHFYEPLIVLIIATYLLKFAIERKLPRMPKFDISLLIFLFLAVLMVVIRHSDLSRGLEGLRFLTLPFVIYILARLSDYQNPKRLTKTYLFIALIFAAIGVVEFFLLPAGYMATFLGVSNFGFGQNSLISTPQATALLAGPNQLASYLILAFFYLMHQFFTSKKPILSEGNSYFLILVALAIGLTFSRSALLGLVFGAVWMFVYFGRSARSKIIYSILFIVMVLSAAVSLALMNGELPRDLLAHGTSFSQHLFATKDSFLQFIHGGVAKILFGFGVGSAGPTALKLGGIITENYYLQILFEVGVIGFIYLVIFLAGVITRLYRGSKTLFFAFIALLVNALFLHIFSDNPVMAVTVFIIVAAVINVENNNLTQNAKLKTQN</sequence>
<feature type="transmembrane region" description="Helical" evidence="1">
    <location>
        <begin position="346"/>
        <end position="367"/>
    </location>
</feature>
<feature type="transmembrane region" description="Helical" evidence="1">
    <location>
        <begin position="379"/>
        <end position="396"/>
    </location>
</feature>
<feature type="transmembrane region" description="Helical" evidence="1">
    <location>
        <begin position="82"/>
        <end position="101"/>
    </location>
</feature>
<evidence type="ECO:0000256" key="1">
    <source>
        <dbReference type="SAM" id="Phobius"/>
    </source>
</evidence>
<dbReference type="Proteomes" id="UP000182753">
    <property type="component" value="Unassembled WGS sequence"/>
</dbReference>
<reference evidence="2 3" key="1">
    <citation type="journal article" date="2016" name="Environ. Microbiol.">
        <title>Genomic resolution of a cold subsurface aquifer community provides metabolic insights for novel microbes adapted to high CO concentrations.</title>
        <authorList>
            <person name="Probst A.J."/>
            <person name="Castelle C.J."/>
            <person name="Singh A."/>
            <person name="Brown C.T."/>
            <person name="Anantharaman K."/>
            <person name="Sharon I."/>
            <person name="Hug L.A."/>
            <person name="Burstein D."/>
            <person name="Emerson J.B."/>
            <person name="Thomas B.C."/>
            <person name="Banfield J.F."/>
        </authorList>
    </citation>
    <scope>NUCLEOTIDE SEQUENCE [LARGE SCALE GENOMIC DNA]</scope>
    <source>
        <strain evidence="2">CG1_02_42_45</strain>
    </source>
</reference>
<feature type="transmembrane region" description="Helical" evidence="1">
    <location>
        <begin position="50"/>
        <end position="70"/>
    </location>
</feature>
<dbReference type="PANTHER" id="PTHR37422">
    <property type="entry name" value="TEICHURONIC ACID BIOSYNTHESIS PROTEIN TUAE"/>
    <property type="match status" value="1"/>
</dbReference>
<comment type="caution">
    <text evidence="2">The sequence shown here is derived from an EMBL/GenBank/DDBJ whole genome shotgun (WGS) entry which is preliminary data.</text>
</comment>
<protein>
    <recommendedName>
        <fullName evidence="4">O-antigen polymerase</fullName>
    </recommendedName>
</protein>
<keyword evidence="1" id="KW-0472">Membrane</keyword>
<feature type="transmembrane region" description="Helical" evidence="1">
    <location>
        <begin position="186"/>
        <end position="206"/>
    </location>
</feature>
<feature type="transmembrane region" description="Helical" evidence="1">
    <location>
        <begin position="113"/>
        <end position="129"/>
    </location>
</feature>
<organism evidence="2 3">
    <name type="scientific">Candidatus Berkelbacteria bacterium CG1_02_42_45</name>
    <dbReference type="NCBI Taxonomy" id="1805036"/>
    <lineage>
        <taxon>Bacteria</taxon>
        <taxon>Candidatus Berkelbacteria</taxon>
    </lineage>
</organism>
<dbReference type="PANTHER" id="PTHR37422:SF13">
    <property type="entry name" value="LIPOPOLYSACCHARIDE BIOSYNTHESIS PROTEIN PA4999-RELATED"/>
    <property type="match status" value="1"/>
</dbReference>
<evidence type="ECO:0000313" key="2">
    <source>
        <dbReference type="EMBL" id="OIN89163.1"/>
    </source>
</evidence>